<keyword evidence="3" id="KW-1185">Reference proteome</keyword>
<evidence type="ECO:0000313" key="2">
    <source>
        <dbReference type="EMBL" id="GAA0720074.1"/>
    </source>
</evidence>
<feature type="signal peptide" evidence="1">
    <location>
        <begin position="1"/>
        <end position="21"/>
    </location>
</feature>
<reference evidence="2 3" key="1">
    <citation type="journal article" date="2019" name="Int. J. Syst. Evol. Microbiol.">
        <title>The Global Catalogue of Microorganisms (GCM) 10K type strain sequencing project: providing services to taxonomists for standard genome sequencing and annotation.</title>
        <authorList>
            <consortium name="The Broad Institute Genomics Platform"/>
            <consortium name="The Broad Institute Genome Sequencing Center for Infectious Disease"/>
            <person name="Wu L."/>
            <person name="Ma J."/>
        </authorList>
    </citation>
    <scope>NUCLEOTIDE SEQUENCE [LARGE SCALE GENOMIC DNA]</scope>
    <source>
        <strain evidence="2 3">JCM 1405</strain>
    </source>
</reference>
<keyword evidence="1" id="KW-0732">Signal</keyword>
<organism evidence="2 3">
    <name type="scientific">Clostridium malenominatum</name>
    <dbReference type="NCBI Taxonomy" id="1539"/>
    <lineage>
        <taxon>Bacteria</taxon>
        <taxon>Bacillati</taxon>
        <taxon>Bacillota</taxon>
        <taxon>Clostridia</taxon>
        <taxon>Eubacteriales</taxon>
        <taxon>Clostridiaceae</taxon>
        <taxon>Clostridium</taxon>
    </lineage>
</organism>
<protein>
    <recommendedName>
        <fullName evidence="4">Lipoprotein</fullName>
    </recommendedName>
</protein>
<dbReference type="Proteomes" id="UP001500339">
    <property type="component" value="Unassembled WGS sequence"/>
</dbReference>
<comment type="caution">
    <text evidence="2">The sequence shown here is derived from an EMBL/GenBank/DDBJ whole genome shotgun (WGS) entry which is preliminary data.</text>
</comment>
<evidence type="ECO:0000313" key="3">
    <source>
        <dbReference type="Proteomes" id="UP001500339"/>
    </source>
</evidence>
<proteinExistence type="predicted"/>
<sequence length="119" mass="13279">MKRVLLMIMLIILLFSITACSNNKDITYVGVNAEILEISNVIKGIVVKGLDNNSILGEECYVNCEGPDVYFIYVDNTSSEVADIQFEDLVVGDKITVDVKSVENKYALTSRVQLLTQRK</sequence>
<gene>
    <name evidence="2" type="ORF">GCM10008905_08890</name>
</gene>
<feature type="chain" id="PRO_5045669324" description="Lipoprotein" evidence="1">
    <location>
        <begin position="22"/>
        <end position="119"/>
    </location>
</feature>
<dbReference type="EMBL" id="BAAACF010000001">
    <property type="protein sequence ID" value="GAA0720074.1"/>
    <property type="molecule type" value="Genomic_DNA"/>
</dbReference>
<evidence type="ECO:0000256" key="1">
    <source>
        <dbReference type="SAM" id="SignalP"/>
    </source>
</evidence>
<accession>A0ABN1IRR2</accession>
<dbReference type="PROSITE" id="PS51257">
    <property type="entry name" value="PROKAR_LIPOPROTEIN"/>
    <property type="match status" value="1"/>
</dbReference>
<dbReference type="RefSeq" id="WP_343767100.1">
    <property type="nucleotide sequence ID" value="NZ_BAAACF010000001.1"/>
</dbReference>
<evidence type="ECO:0008006" key="4">
    <source>
        <dbReference type="Google" id="ProtNLM"/>
    </source>
</evidence>
<name>A0ABN1IRR2_9CLOT</name>